<dbReference type="EMBL" id="JAPJZH010000007">
    <property type="protein sequence ID" value="MDA4846239.1"/>
    <property type="molecule type" value="Genomic_DNA"/>
</dbReference>
<gene>
    <name evidence="5" type="ORF">OOZ53_12810</name>
</gene>
<comment type="caution">
    <text evidence="5">The sequence shown here is derived from an EMBL/GenBank/DDBJ whole genome shotgun (WGS) entry which is preliminary data.</text>
</comment>
<dbReference type="SMART" id="SM00235">
    <property type="entry name" value="ZnMc"/>
    <property type="match status" value="1"/>
</dbReference>
<dbReference type="SUPFAM" id="SSF51120">
    <property type="entry name" value="beta-Roll"/>
    <property type="match status" value="1"/>
</dbReference>
<keyword evidence="6" id="KW-1185">Reference proteome</keyword>
<name>A0ABT4VNI1_9HYPH</name>
<sequence>MSLQHQLIGHCACPMCSGDFEFEAVDVTETAGSLDPQSAPTFTDAQVINQIDSGYKWSGSQISYGFLNSGPSWANGEQTGFVAFNAQQKAATREIMELWDELIAVDLVETGSNPASADVNFGNTNTNISYAHAYYPNEYYDIGGSVWLNAPTYSGLYAPDYGDYYWLTIIHEVGHALGLSHPGAYNGGAPSYANDAEYAQDTRQWSVMSYFSASHTGADNNGGTGWKYAQTPMVHDILTIQSIYGADTTTRTGDTTYGFNSNAGKEIFDFSQNSAPVLTIYDTGGIDTLDLSGFSQRAIIDLTPGSYSSVGGVSNTMTNNLGIAHNTWIENAIGGSGNDTIRGNNLNNILDGNGGTDTAVFSGALTEYTLVEFGGIVAVLTGNGDGIDQLLDFEQIQFADQTVGTESAAKFDGLAYIASYGDLIAAFGADAQTGFEHYLSNGYGEGRTVDLFDARLYLGAYDDLRSIYGSDLEAATTHFITTGFAEGRSRDAFNGYEYIASYGDLIAAFGENAAAGINHFMENGFDEGRSISFDGLDYIAGYDDLIQAFGANSEAGAHHFIVNGMGEGRSTDPFDARLYLGAYDDLRSIYGSDLEAATTHFITTGFAEGRSRDAFNGYEYIASYSDLIVGIGEDAAAGVTHFLETGFDQGRSVLFDGLDYIASYDDLIQAFGANSEAGAHHFIVNGMGEGRSTDPFDARLYLGAYDDLRSIYGSDLEAATNHFITTGFAEGRDRDAFNGFKYIASYDDLISAFGENAAAGVNHFLESGFDEGRSITFDAEQYLANYSDLQAAFGDNTEAAAWHFIAFGYDEGRTDELIV</sequence>
<accession>A0ABT4VNI1</accession>
<dbReference type="InterPro" id="IPR011049">
    <property type="entry name" value="Serralysin-like_metalloprot_C"/>
</dbReference>
<proteinExistence type="predicted"/>
<dbReference type="InterPro" id="IPR006026">
    <property type="entry name" value="Peptidase_Metallo"/>
</dbReference>
<organism evidence="5 6">
    <name type="scientific">Hoeflea poritis</name>
    <dbReference type="NCBI Taxonomy" id="2993659"/>
    <lineage>
        <taxon>Bacteria</taxon>
        <taxon>Pseudomonadati</taxon>
        <taxon>Pseudomonadota</taxon>
        <taxon>Alphaproteobacteria</taxon>
        <taxon>Hyphomicrobiales</taxon>
        <taxon>Rhizobiaceae</taxon>
        <taxon>Hoeflea</taxon>
    </lineage>
</organism>
<comment type="subcellular location">
    <subcellularLocation>
        <location evidence="1">Secreted</location>
    </subcellularLocation>
</comment>
<dbReference type="InterPro" id="IPR024079">
    <property type="entry name" value="MetalloPept_cat_dom_sf"/>
</dbReference>
<dbReference type="Gene3D" id="2.150.10.10">
    <property type="entry name" value="Serralysin-like metalloprotease, C-terminal"/>
    <property type="match status" value="1"/>
</dbReference>
<evidence type="ECO:0000313" key="6">
    <source>
        <dbReference type="Proteomes" id="UP001148313"/>
    </source>
</evidence>
<evidence type="ECO:0000259" key="4">
    <source>
        <dbReference type="SMART" id="SM00235"/>
    </source>
</evidence>
<dbReference type="Pfam" id="PF08548">
    <property type="entry name" value="Peptidase_M10_C"/>
    <property type="match status" value="1"/>
</dbReference>
<dbReference type="RefSeq" id="WP_271089971.1">
    <property type="nucleotide sequence ID" value="NZ_JAPJZH010000007.1"/>
</dbReference>
<dbReference type="Gene3D" id="3.40.390.10">
    <property type="entry name" value="Collagenase (Catalytic Domain)"/>
    <property type="match status" value="1"/>
</dbReference>
<feature type="domain" description="Peptidase metallopeptidase" evidence="4">
    <location>
        <begin position="53"/>
        <end position="213"/>
    </location>
</feature>
<dbReference type="CDD" id="cd04277">
    <property type="entry name" value="ZnMc_serralysin_like"/>
    <property type="match status" value="1"/>
</dbReference>
<dbReference type="SUPFAM" id="SSF55486">
    <property type="entry name" value="Metalloproteases ('zincins'), catalytic domain"/>
    <property type="match status" value="1"/>
</dbReference>
<protein>
    <submittedName>
        <fullName evidence="5">M10 family metallopeptidase</fullName>
    </submittedName>
</protein>
<dbReference type="Proteomes" id="UP001148313">
    <property type="component" value="Unassembled WGS sequence"/>
</dbReference>
<reference evidence="5" key="1">
    <citation type="submission" date="2022-11" db="EMBL/GenBank/DDBJ databases">
        <title>Hoeflea poritis sp. nov., isolated from scleractinian coral Porites lutea.</title>
        <authorList>
            <person name="Zhang G."/>
            <person name="Wei Q."/>
            <person name="Cai L."/>
        </authorList>
    </citation>
    <scope>NUCLEOTIDE SEQUENCE</scope>
    <source>
        <strain evidence="5">E7-10</strain>
    </source>
</reference>
<evidence type="ECO:0000313" key="5">
    <source>
        <dbReference type="EMBL" id="MDA4846239.1"/>
    </source>
</evidence>
<evidence type="ECO:0000256" key="2">
    <source>
        <dbReference type="ARBA" id="ARBA00022525"/>
    </source>
</evidence>
<evidence type="ECO:0000256" key="1">
    <source>
        <dbReference type="ARBA" id="ARBA00004613"/>
    </source>
</evidence>
<keyword evidence="2" id="KW-0964">Secreted</keyword>
<dbReference type="InterPro" id="IPR034033">
    <property type="entry name" value="Serralysin-like"/>
</dbReference>
<keyword evidence="3" id="KW-0677">Repeat</keyword>
<dbReference type="InterPro" id="IPR013858">
    <property type="entry name" value="Peptidase_M10B_C"/>
</dbReference>
<evidence type="ECO:0000256" key="3">
    <source>
        <dbReference type="ARBA" id="ARBA00022737"/>
    </source>
</evidence>